<accession>A0A1W0XCF2</accession>
<sequence length="94" mass="10280">MSSVDSGAPLLLLLPLAGAGRDLVWRAGTARLLPNQTMTELLDGSLSDQTVARPRLTGHRWWEIIVFRIDYVQGDLLLLRPPPPPPPAWSASIS</sequence>
<gene>
    <name evidence="2" type="ORF">BV898_00781</name>
</gene>
<evidence type="ECO:0000313" key="3">
    <source>
        <dbReference type="Proteomes" id="UP000192578"/>
    </source>
</evidence>
<dbReference type="Proteomes" id="UP000192578">
    <property type="component" value="Unassembled WGS sequence"/>
</dbReference>
<evidence type="ECO:0000256" key="1">
    <source>
        <dbReference type="SAM" id="SignalP"/>
    </source>
</evidence>
<keyword evidence="3" id="KW-1185">Reference proteome</keyword>
<reference evidence="3" key="1">
    <citation type="submission" date="2017-01" db="EMBL/GenBank/DDBJ databases">
        <title>Comparative genomics of anhydrobiosis in the tardigrade Hypsibius dujardini.</title>
        <authorList>
            <person name="Yoshida Y."/>
            <person name="Koutsovoulos G."/>
            <person name="Laetsch D."/>
            <person name="Stevens L."/>
            <person name="Kumar S."/>
            <person name="Horikawa D."/>
            <person name="Ishino K."/>
            <person name="Komine S."/>
            <person name="Tomita M."/>
            <person name="Blaxter M."/>
            <person name="Arakawa K."/>
        </authorList>
    </citation>
    <scope>NUCLEOTIDE SEQUENCE [LARGE SCALE GENOMIC DNA]</scope>
    <source>
        <strain evidence="3">Z151</strain>
    </source>
</reference>
<feature type="signal peptide" evidence="1">
    <location>
        <begin position="1"/>
        <end position="19"/>
    </location>
</feature>
<dbReference type="EMBL" id="MTYJ01000003">
    <property type="protein sequence ID" value="OQV25088.1"/>
    <property type="molecule type" value="Genomic_DNA"/>
</dbReference>
<proteinExistence type="predicted"/>
<comment type="caution">
    <text evidence="2">The sequence shown here is derived from an EMBL/GenBank/DDBJ whole genome shotgun (WGS) entry which is preliminary data.</text>
</comment>
<evidence type="ECO:0000313" key="2">
    <source>
        <dbReference type="EMBL" id="OQV25088.1"/>
    </source>
</evidence>
<keyword evidence="1" id="KW-0732">Signal</keyword>
<organism evidence="2 3">
    <name type="scientific">Hypsibius exemplaris</name>
    <name type="common">Freshwater tardigrade</name>
    <dbReference type="NCBI Taxonomy" id="2072580"/>
    <lineage>
        <taxon>Eukaryota</taxon>
        <taxon>Metazoa</taxon>
        <taxon>Ecdysozoa</taxon>
        <taxon>Tardigrada</taxon>
        <taxon>Eutardigrada</taxon>
        <taxon>Parachela</taxon>
        <taxon>Hypsibioidea</taxon>
        <taxon>Hypsibiidae</taxon>
        <taxon>Hypsibius</taxon>
    </lineage>
</organism>
<dbReference type="AlphaFoldDB" id="A0A1W0XCF2"/>
<name>A0A1W0XCF2_HYPEX</name>
<protein>
    <submittedName>
        <fullName evidence="2">Uncharacterized protein</fullName>
    </submittedName>
</protein>
<feature type="chain" id="PRO_5012777262" evidence="1">
    <location>
        <begin position="20"/>
        <end position="94"/>
    </location>
</feature>